<dbReference type="EMBL" id="JARPTC010000021">
    <property type="protein sequence ID" value="MDO7788503.1"/>
    <property type="molecule type" value="Genomic_DNA"/>
</dbReference>
<feature type="domain" description="4Fe-4S" evidence="6">
    <location>
        <begin position="360"/>
        <end position="421"/>
    </location>
</feature>
<dbReference type="AlphaFoldDB" id="A0AAW7ZGW5"/>
<dbReference type="PANTHER" id="PTHR11615">
    <property type="entry name" value="NITRATE, FORMATE, IRON DEHYDROGENASE"/>
    <property type="match status" value="1"/>
</dbReference>
<dbReference type="Gene3D" id="3.40.950.10">
    <property type="entry name" value="Fe-only Hydrogenase (Larger Subunit), Chain L, domain 3"/>
    <property type="match status" value="1"/>
</dbReference>
<dbReference type="InterPro" id="IPR017896">
    <property type="entry name" value="4Fe4S_Fe-S-bd"/>
</dbReference>
<feature type="domain" description="4Fe-4S ferredoxin-type" evidence="5">
    <location>
        <begin position="5"/>
        <end position="33"/>
    </location>
</feature>
<dbReference type="RefSeq" id="WP_304544488.1">
    <property type="nucleotide sequence ID" value="NZ_JARPTC010000021.1"/>
</dbReference>
<reference evidence="7" key="2">
    <citation type="submission" date="2023-03" db="EMBL/GenBank/DDBJ databases">
        <authorList>
            <person name="Zhang Z."/>
        </authorList>
    </citation>
    <scope>NUCLEOTIDE SEQUENCE</scope>
    <source>
        <strain evidence="7">DSA</strain>
    </source>
</reference>
<dbReference type="InterPro" id="IPR050340">
    <property type="entry name" value="Cytosolic_Fe-S_CAF"/>
</dbReference>
<evidence type="ECO:0000313" key="7">
    <source>
        <dbReference type="EMBL" id="MDO7788503.1"/>
    </source>
</evidence>
<organism evidence="7 8">
    <name type="scientific">Desulforamulus aquiferis</name>
    <dbReference type="NCBI Taxonomy" id="1397668"/>
    <lineage>
        <taxon>Bacteria</taxon>
        <taxon>Bacillati</taxon>
        <taxon>Bacillota</taxon>
        <taxon>Clostridia</taxon>
        <taxon>Eubacteriales</taxon>
        <taxon>Peptococcaceae</taxon>
        <taxon>Desulforamulus</taxon>
    </lineage>
</organism>
<accession>A0AAW7ZGW5</accession>
<keyword evidence="8" id="KW-1185">Reference proteome</keyword>
<dbReference type="Gene3D" id="3.30.70.20">
    <property type="match status" value="1"/>
</dbReference>
<evidence type="ECO:0000259" key="6">
    <source>
        <dbReference type="PROSITE" id="PS51656"/>
    </source>
</evidence>
<feature type="domain" description="4Fe-4S ferredoxin-type" evidence="5">
    <location>
        <begin position="34"/>
        <end position="63"/>
    </location>
</feature>
<dbReference type="Gene3D" id="1.10.15.40">
    <property type="entry name" value="Electron transport complex subunit B, putative Fe-S cluster"/>
    <property type="match status" value="1"/>
</dbReference>
<dbReference type="InterPro" id="IPR017900">
    <property type="entry name" value="4Fe4S_Fe_S_CS"/>
</dbReference>
<name>A0AAW7ZGW5_9FIRM</name>
<dbReference type="GO" id="GO:0051539">
    <property type="term" value="F:4 iron, 4 sulfur cluster binding"/>
    <property type="evidence" value="ECO:0007669"/>
    <property type="project" value="UniProtKB-KW"/>
</dbReference>
<dbReference type="Proteomes" id="UP001172911">
    <property type="component" value="Unassembled WGS sequence"/>
</dbReference>
<reference evidence="7" key="1">
    <citation type="journal article" date="2023" name="J. Hazard. Mater.">
        <title>Anaerobic biodegradation of pyrene and benzo[a]pyrene by a new sulfate-reducing Desulforamulus aquiferis strain DSA.</title>
        <authorList>
            <person name="Zhang Z."/>
            <person name="Sun J."/>
            <person name="Gong X."/>
            <person name="Wang C."/>
            <person name="Wang H."/>
        </authorList>
    </citation>
    <scope>NUCLEOTIDE SEQUENCE</scope>
    <source>
        <strain evidence="7">DSA</strain>
    </source>
</reference>
<keyword evidence="4" id="KW-0411">Iron-sulfur</keyword>
<keyword evidence="3" id="KW-0408">Iron</keyword>
<dbReference type="SUPFAM" id="SSF53920">
    <property type="entry name" value="Fe-only hydrogenase"/>
    <property type="match status" value="1"/>
</dbReference>
<protein>
    <submittedName>
        <fullName evidence="7">[Fe-Fe] hydrogenase large subunit C-terminal domain-containing protein</fullName>
    </submittedName>
</protein>
<dbReference type="Pfam" id="PF13237">
    <property type="entry name" value="Fer4_10"/>
    <property type="match status" value="1"/>
</dbReference>
<proteinExistence type="predicted"/>
<keyword evidence="1" id="KW-0004">4Fe-4S</keyword>
<dbReference type="Pfam" id="PF02906">
    <property type="entry name" value="Fe_hyd_lg_C"/>
    <property type="match status" value="1"/>
</dbReference>
<comment type="caution">
    <text evidence="7">The sequence shown here is derived from an EMBL/GenBank/DDBJ whole genome shotgun (WGS) entry which is preliminary data.</text>
</comment>
<evidence type="ECO:0000313" key="8">
    <source>
        <dbReference type="Proteomes" id="UP001172911"/>
    </source>
</evidence>
<evidence type="ECO:0000256" key="3">
    <source>
        <dbReference type="ARBA" id="ARBA00023004"/>
    </source>
</evidence>
<dbReference type="InterPro" id="IPR009016">
    <property type="entry name" value="Fe_hydrogenase"/>
</dbReference>
<sequence>MSSIALIYTDYNNCRKCYACVRACPVKTISIRKGLPEIIEEGCLGCGQCVLACSIGAKTVHDDSMKVQNWLAEGEKLAALVAPSYPASFDLPPGKFITALRTLGFSCLHEVAYGAGICAEEYVKVFKDKEELSEIIISTACPAVVQLVEKHVPKLIDNLAAIDSPMMIQAKIVKALYPEHKIVFIGPCLSKKYEASDPLNSGYVDAVITFKQLQQWLEQQDMSIEELIDGQWDNPQPHLSRTFPISGGLLKTSGINEDVASMEIVVIEGARRCIEVLRSIESGDFSPKFIDMLVCEGCVMGPGMVSQKPYVVRAQQVAATIKDCNNAESAREIDKVLTELKFIRQFSPKAVIKQEFTDEQVWQMLKETGKQTPRDLINCSACGYDTCWEKAVACLRGLAEKEMCLPFLLMQVPSLTNSLMDMSKKLMLSMESINFSTLTLKGTTSKINSKNQHLEALINETNTISKDTLELADRVLGMISQYQAPDKTNGQWGLASSDVEQLQLIAAQSRLQAERTNRTFEDITAVLNNLREESVAILEQERAIKVVTSSMEQVVATYEQLLNIGAAMANIGRNYV</sequence>
<dbReference type="GO" id="GO:0046872">
    <property type="term" value="F:metal ion binding"/>
    <property type="evidence" value="ECO:0007669"/>
    <property type="project" value="UniProtKB-KW"/>
</dbReference>
<evidence type="ECO:0000256" key="2">
    <source>
        <dbReference type="ARBA" id="ARBA00022723"/>
    </source>
</evidence>
<dbReference type="InterPro" id="IPR007202">
    <property type="entry name" value="4Fe-4S_dom"/>
</dbReference>
<dbReference type="PROSITE" id="PS51656">
    <property type="entry name" value="4FE4S"/>
    <property type="match status" value="1"/>
</dbReference>
<evidence type="ECO:0000256" key="1">
    <source>
        <dbReference type="ARBA" id="ARBA00022485"/>
    </source>
</evidence>
<evidence type="ECO:0000256" key="4">
    <source>
        <dbReference type="ARBA" id="ARBA00023014"/>
    </source>
</evidence>
<dbReference type="PROSITE" id="PS51379">
    <property type="entry name" value="4FE4S_FER_2"/>
    <property type="match status" value="2"/>
</dbReference>
<dbReference type="SUPFAM" id="SSF54862">
    <property type="entry name" value="4Fe-4S ferredoxins"/>
    <property type="match status" value="1"/>
</dbReference>
<dbReference type="InterPro" id="IPR004108">
    <property type="entry name" value="Fe_hydrogenase_lsu_C"/>
</dbReference>
<keyword evidence="2" id="KW-0479">Metal-binding</keyword>
<evidence type="ECO:0000259" key="5">
    <source>
        <dbReference type="PROSITE" id="PS51379"/>
    </source>
</evidence>
<gene>
    <name evidence="7" type="ORF">P6N53_14840</name>
</gene>
<dbReference type="PROSITE" id="PS00198">
    <property type="entry name" value="4FE4S_FER_1"/>
    <property type="match status" value="1"/>
</dbReference>